<organism evidence="1 2">
    <name type="scientific">Argiope bruennichi</name>
    <name type="common">Wasp spider</name>
    <name type="synonym">Aranea bruennichi</name>
    <dbReference type="NCBI Taxonomy" id="94029"/>
    <lineage>
        <taxon>Eukaryota</taxon>
        <taxon>Metazoa</taxon>
        <taxon>Ecdysozoa</taxon>
        <taxon>Arthropoda</taxon>
        <taxon>Chelicerata</taxon>
        <taxon>Arachnida</taxon>
        <taxon>Araneae</taxon>
        <taxon>Araneomorphae</taxon>
        <taxon>Entelegynae</taxon>
        <taxon>Araneoidea</taxon>
        <taxon>Araneidae</taxon>
        <taxon>Argiope</taxon>
    </lineage>
</organism>
<name>A0A8T0DX65_ARGBR</name>
<evidence type="ECO:0000313" key="2">
    <source>
        <dbReference type="Proteomes" id="UP000807504"/>
    </source>
</evidence>
<accession>A0A8T0DX65</accession>
<dbReference type="EMBL" id="JABXBU010002231">
    <property type="protein sequence ID" value="KAF8763108.1"/>
    <property type="molecule type" value="Genomic_DNA"/>
</dbReference>
<sequence>MWDVRPPTTSAKSSVRKHGHETADVLAKNGCDLPIDCLNRLTPIEIHSLGKHRLLSAWRRTPSHQWYPGNRPGLSITCCGPRTFQSAMARFRSGHLKCLRLQNGEKTFQPCSCSQPASPVPLLFCIGDSYKQLLVVRDFLQIYEELTRRGLPDLV</sequence>
<dbReference type="AlphaFoldDB" id="A0A8T0DX65"/>
<gene>
    <name evidence="1" type="ORF">HNY73_021323</name>
</gene>
<evidence type="ECO:0000313" key="1">
    <source>
        <dbReference type="EMBL" id="KAF8763108.1"/>
    </source>
</evidence>
<reference evidence="1" key="2">
    <citation type="submission" date="2020-06" db="EMBL/GenBank/DDBJ databases">
        <authorList>
            <person name="Sheffer M."/>
        </authorList>
    </citation>
    <scope>NUCLEOTIDE SEQUENCE</scope>
</reference>
<keyword evidence="2" id="KW-1185">Reference proteome</keyword>
<dbReference type="Proteomes" id="UP000807504">
    <property type="component" value="Unassembled WGS sequence"/>
</dbReference>
<comment type="caution">
    <text evidence="1">The sequence shown here is derived from an EMBL/GenBank/DDBJ whole genome shotgun (WGS) entry which is preliminary data.</text>
</comment>
<protein>
    <submittedName>
        <fullName evidence="1">Uncharacterized protein</fullName>
    </submittedName>
</protein>
<reference evidence="1" key="1">
    <citation type="journal article" date="2020" name="bioRxiv">
        <title>Chromosome-level reference genome of the European wasp spider Argiope bruennichi: a resource for studies on range expansion and evolutionary adaptation.</title>
        <authorList>
            <person name="Sheffer M.M."/>
            <person name="Hoppe A."/>
            <person name="Krehenwinkel H."/>
            <person name="Uhl G."/>
            <person name="Kuss A.W."/>
            <person name="Jensen L."/>
            <person name="Jensen C."/>
            <person name="Gillespie R.G."/>
            <person name="Hoff K.J."/>
            <person name="Prost S."/>
        </authorList>
    </citation>
    <scope>NUCLEOTIDE SEQUENCE</scope>
</reference>
<proteinExistence type="predicted"/>